<gene>
    <name evidence="1" type="ORF">GCM10009001_24650</name>
</gene>
<keyword evidence="2" id="KW-1185">Reference proteome</keyword>
<reference evidence="2" key="1">
    <citation type="journal article" date="2019" name="Int. J. Syst. Evol. Microbiol.">
        <title>The Global Catalogue of Microorganisms (GCM) 10K type strain sequencing project: providing services to taxonomists for standard genome sequencing and annotation.</title>
        <authorList>
            <consortium name="The Broad Institute Genomics Platform"/>
            <consortium name="The Broad Institute Genome Sequencing Center for Infectious Disease"/>
            <person name="Wu L."/>
            <person name="Ma J."/>
        </authorList>
    </citation>
    <scope>NUCLEOTIDE SEQUENCE [LARGE SCALE GENOMIC DNA]</scope>
    <source>
        <strain evidence="2">JCM 15395</strain>
    </source>
</reference>
<comment type="caution">
    <text evidence="1">The sequence shown here is derived from an EMBL/GenBank/DDBJ whole genome shotgun (WGS) entry which is preliminary data.</text>
</comment>
<name>A0ABP3RGG8_9BACI</name>
<evidence type="ECO:0000313" key="1">
    <source>
        <dbReference type="EMBL" id="GAA0606469.1"/>
    </source>
</evidence>
<sequence>MKTYVPMRIGTCLSDAKANAKLPKAVIVVNLYGQSAKMDELLKYVVNMVFPS</sequence>
<evidence type="ECO:0000313" key="2">
    <source>
        <dbReference type="Proteomes" id="UP001500866"/>
    </source>
</evidence>
<accession>A0ABP3RGG8</accession>
<dbReference type="EMBL" id="BAAADS010000017">
    <property type="protein sequence ID" value="GAA0606469.1"/>
    <property type="molecule type" value="Genomic_DNA"/>
</dbReference>
<dbReference type="Proteomes" id="UP001500866">
    <property type="component" value="Unassembled WGS sequence"/>
</dbReference>
<organism evidence="1 2">
    <name type="scientific">Virgibacillus siamensis</name>
    <dbReference type="NCBI Taxonomy" id="480071"/>
    <lineage>
        <taxon>Bacteria</taxon>
        <taxon>Bacillati</taxon>
        <taxon>Bacillota</taxon>
        <taxon>Bacilli</taxon>
        <taxon>Bacillales</taxon>
        <taxon>Bacillaceae</taxon>
        <taxon>Virgibacillus</taxon>
    </lineage>
</organism>
<proteinExistence type="predicted"/>
<protein>
    <submittedName>
        <fullName evidence="1">Uncharacterized protein</fullName>
    </submittedName>
</protein>